<name>A0ABZ2RUQ1_9BURK</name>
<reference evidence="7 8" key="1">
    <citation type="submission" date="2024-03" db="EMBL/GenBank/DDBJ databases">
        <title>Reference genomes for the five species model microbial community.</title>
        <authorList>
            <person name="Padfield D."/>
        </authorList>
    </citation>
    <scope>NUCLEOTIDE SEQUENCE [LARGE SCALE GENOMIC DNA]</scope>
    <source>
        <strain evidence="7 8">AB1</strain>
    </source>
</reference>
<evidence type="ECO:0000256" key="1">
    <source>
        <dbReference type="ARBA" id="ARBA00005709"/>
    </source>
</evidence>
<dbReference type="Gene3D" id="2.60.40.4390">
    <property type="match status" value="1"/>
</dbReference>
<keyword evidence="2 3" id="KW-0975">Bacterial flagellum</keyword>
<feature type="coiled-coil region" evidence="4">
    <location>
        <begin position="557"/>
        <end position="584"/>
    </location>
</feature>
<keyword evidence="7" id="KW-0282">Flagellum</keyword>
<organism evidence="7 8">
    <name type="scientific">Achromobacter veterisilvae</name>
    <dbReference type="NCBI Taxonomy" id="2069367"/>
    <lineage>
        <taxon>Bacteria</taxon>
        <taxon>Pseudomonadati</taxon>
        <taxon>Pseudomonadota</taxon>
        <taxon>Betaproteobacteria</taxon>
        <taxon>Burkholderiales</taxon>
        <taxon>Alcaligenaceae</taxon>
        <taxon>Achromobacter</taxon>
    </lineage>
</organism>
<evidence type="ECO:0000256" key="3">
    <source>
        <dbReference type="RuleBase" id="RU362073"/>
    </source>
</evidence>
<dbReference type="EMBL" id="CP148753">
    <property type="protein sequence ID" value="WXR71484.1"/>
    <property type="molecule type" value="Genomic_DNA"/>
</dbReference>
<keyword evidence="4" id="KW-0175">Coiled coil</keyword>
<dbReference type="InterPro" id="IPR001492">
    <property type="entry name" value="Flagellin"/>
</dbReference>
<dbReference type="PRINTS" id="PR00207">
    <property type="entry name" value="FLAGELLIN"/>
</dbReference>
<dbReference type="Gene3D" id="6.10.280.190">
    <property type="match status" value="1"/>
</dbReference>
<dbReference type="PANTHER" id="PTHR42792:SF2">
    <property type="entry name" value="FLAGELLIN"/>
    <property type="match status" value="1"/>
</dbReference>
<comment type="subcellular location">
    <subcellularLocation>
        <location evidence="3">Secreted</location>
    </subcellularLocation>
    <subcellularLocation>
        <location evidence="3">Bacterial flagellum</location>
    </subcellularLocation>
</comment>
<keyword evidence="7" id="KW-0969">Cilium</keyword>
<dbReference type="PANTHER" id="PTHR42792">
    <property type="entry name" value="FLAGELLIN"/>
    <property type="match status" value="1"/>
</dbReference>
<keyword evidence="7" id="KW-0966">Cell projection</keyword>
<dbReference type="Gene3D" id="6.10.10.10">
    <property type="entry name" value="Flagellar export chaperone, C-terminal domain"/>
    <property type="match status" value="1"/>
</dbReference>
<dbReference type="InterPro" id="IPR001029">
    <property type="entry name" value="Flagellin_N"/>
</dbReference>
<dbReference type="Pfam" id="PF00700">
    <property type="entry name" value="Flagellin_C"/>
    <property type="match status" value="1"/>
</dbReference>
<sequence length="622" mass="63627">MAAVINTNYLSLVAQNNLNKSQSALGNAIERLSSGLRINSAKDDAAGQAIANRFTANVNGLTQAARNANDGISIAQTTEGALNEINNNLQRIRQLTTQAATGTNSKSDLESIQAEINQRLDEITRVSDQTQFNGVKVLQEDQTLKIQVGANDNETITIDLKQINASTLGLGDLDTTKILSSKSVGAAITAGTKIDTYTTATVQANTFTPTPGPAQTADGVYKNSAGTGYVVKAGDGQYFELATNPVTGDLTWDSGSTAVAASNVDVAGGPVSNVEISTSNVPAAITIANGPLAGGVTLSGLYKRNDAASEYITTPATDTLDNSFVTKGSDGKFYAVSVSVDTAAAGYDAADATTWTLKADVDAADMTEVSVGNVVNPGTALTSVPVAEQTITANTDLQNVAINPGTAPTADGVYALNDGGYAVKGSDGSYYAATVDTTTGNVSWDSSTAALNAADVDTSAAVTKVKTGTASATLTGLAAGETLHEVLSSSGQGTGTYVIKSGTADNPTYNYATLGTPNAAGEVAVTKGDAATVDPLAMIDHALASVDGFRSALGAVQNRFESTIANLNNTVNNLSAARSRIEDADYATEVSNMTKAQILQQAGTSVLAQANQVPQTVLSLLR</sequence>
<dbReference type="InterPro" id="IPR046358">
    <property type="entry name" value="Flagellin_C"/>
</dbReference>
<dbReference type="RefSeq" id="WP_338878529.1">
    <property type="nucleotide sequence ID" value="NZ_CP148753.1"/>
</dbReference>
<keyword evidence="3" id="KW-0964">Secreted</keyword>
<comment type="similarity">
    <text evidence="1 3">Belongs to the bacterial flagellin family.</text>
</comment>
<evidence type="ECO:0000313" key="7">
    <source>
        <dbReference type="EMBL" id="WXR71484.1"/>
    </source>
</evidence>
<evidence type="ECO:0000256" key="2">
    <source>
        <dbReference type="ARBA" id="ARBA00023143"/>
    </source>
</evidence>
<keyword evidence="8" id="KW-1185">Reference proteome</keyword>
<dbReference type="Gene3D" id="1.20.1330.10">
    <property type="entry name" value="f41 fragment of flagellin, N-terminal domain"/>
    <property type="match status" value="2"/>
</dbReference>
<gene>
    <name evidence="7" type="ORF">WHX56_17695</name>
</gene>
<dbReference type="Proteomes" id="UP001456224">
    <property type="component" value="Chromosome"/>
</dbReference>
<dbReference type="InterPro" id="IPR042187">
    <property type="entry name" value="Flagellin_C_sub2"/>
</dbReference>
<dbReference type="SUPFAM" id="SSF64518">
    <property type="entry name" value="Phase 1 flagellin"/>
    <property type="match status" value="2"/>
</dbReference>
<evidence type="ECO:0000313" key="8">
    <source>
        <dbReference type="Proteomes" id="UP001456224"/>
    </source>
</evidence>
<dbReference type="Gene3D" id="3.30.70.2120">
    <property type="match status" value="1"/>
</dbReference>
<evidence type="ECO:0000256" key="4">
    <source>
        <dbReference type="SAM" id="Coils"/>
    </source>
</evidence>
<comment type="function">
    <text evidence="3">Flagellin is the subunit protein which polymerizes to form the filaments of bacterial flagella.</text>
</comment>
<evidence type="ECO:0000259" key="5">
    <source>
        <dbReference type="Pfam" id="PF00669"/>
    </source>
</evidence>
<dbReference type="Pfam" id="PF00669">
    <property type="entry name" value="Flagellin_N"/>
    <property type="match status" value="1"/>
</dbReference>
<protein>
    <recommendedName>
        <fullName evidence="3">Flagellin</fullName>
    </recommendedName>
</protein>
<feature type="domain" description="Flagellin N-terminal" evidence="5">
    <location>
        <begin position="5"/>
        <end position="142"/>
    </location>
</feature>
<proteinExistence type="inferred from homology"/>
<evidence type="ECO:0000259" key="6">
    <source>
        <dbReference type="Pfam" id="PF00700"/>
    </source>
</evidence>
<feature type="domain" description="Flagellin C-terminal" evidence="6">
    <location>
        <begin position="536"/>
        <end position="621"/>
    </location>
</feature>
<accession>A0ABZ2RUQ1</accession>